<dbReference type="AlphaFoldDB" id="A0A1I2M4T4"/>
<dbReference type="OrthoDB" id="9882341at2"/>
<reference evidence="2" key="1">
    <citation type="submission" date="2016-10" db="EMBL/GenBank/DDBJ databases">
        <authorList>
            <person name="Varghese N."/>
            <person name="Submissions S."/>
        </authorList>
    </citation>
    <scope>NUCLEOTIDE SEQUENCE [LARGE SCALE GENOMIC DNA]</scope>
    <source>
        <strain evidence="2">FP5</strain>
    </source>
</reference>
<keyword evidence="2" id="KW-1185">Reference proteome</keyword>
<dbReference type="Proteomes" id="UP000198897">
    <property type="component" value="Unassembled WGS sequence"/>
</dbReference>
<evidence type="ECO:0000313" key="2">
    <source>
        <dbReference type="Proteomes" id="UP000198897"/>
    </source>
</evidence>
<sequence length="66" mass="7765">MTRLPWEKELGETTQGVKRARKLTVPPQESVQMWNHPERHDQHKPSIKRMAIFQSVDERLMARVSG</sequence>
<protein>
    <submittedName>
        <fullName evidence="1">Uncharacterized protein</fullName>
    </submittedName>
</protein>
<gene>
    <name evidence="1" type="ORF">SAMN05216353_11165</name>
</gene>
<dbReference type="RefSeq" id="WP_089751645.1">
    <property type="nucleotide sequence ID" value="NZ_FOOG01000011.1"/>
</dbReference>
<name>A0A1I2M4T4_9BACI</name>
<dbReference type="EMBL" id="FOOG01000011">
    <property type="protein sequence ID" value="SFF86493.1"/>
    <property type="molecule type" value="Genomic_DNA"/>
</dbReference>
<organism evidence="1 2">
    <name type="scientific">Halobacillus alkaliphilus</name>
    <dbReference type="NCBI Taxonomy" id="396056"/>
    <lineage>
        <taxon>Bacteria</taxon>
        <taxon>Bacillati</taxon>
        <taxon>Bacillota</taxon>
        <taxon>Bacilli</taxon>
        <taxon>Bacillales</taxon>
        <taxon>Bacillaceae</taxon>
        <taxon>Halobacillus</taxon>
    </lineage>
</organism>
<evidence type="ECO:0000313" key="1">
    <source>
        <dbReference type="EMBL" id="SFF86493.1"/>
    </source>
</evidence>
<accession>A0A1I2M4T4</accession>
<proteinExistence type="predicted"/>